<accession>A0AAD1W850</accession>
<dbReference type="EMBL" id="OW240917">
    <property type="protein sequence ID" value="CAH2299294.1"/>
    <property type="molecule type" value="Genomic_DNA"/>
</dbReference>
<proteinExistence type="predicted"/>
<dbReference type="Proteomes" id="UP001295444">
    <property type="component" value="Chromosome 06"/>
</dbReference>
<reference evidence="3" key="1">
    <citation type="submission" date="2022-03" db="EMBL/GenBank/DDBJ databases">
        <authorList>
            <person name="Alioto T."/>
            <person name="Alioto T."/>
            <person name="Gomez Garrido J."/>
        </authorList>
    </citation>
    <scope>NUCLEOTIDE SEQUENCE</scope>
</reference>
<evidence type="ECO:0000313" key="4">
    <source>
        <dbReference type="Proteomes" id="UP001295444"/>
    </source>
</evidence>
<name>A0AAD1W850_PELCU</name>
<feature type="region of interest" description="Disordered" evidence="2">
    <location>
        <begin position="1"/>
        <end position="51"/>
    </location>
</feature>
<organism evidence="3 4">
    <name type="scientific">Pelobates cultripes</name>
    <name type="common">Western spadefoot toad</name>
    <dbReference type="NCBI Taxonomy" id="61616"/>
    <lineage>
        <taxon>Eukaryota</taxon>
        <taxon>Metazoa</taxon>
        <taxon>Chordata</taxon>
        <taxon>Craniata</taxon>
        <taxon>Vertebrata</taxon>
        <taxon>Euteleostomi</taxon>
        <taxon>Amphibia</taxon>
        <taxon>Batrachia</taxon>
        <taxon>Anura</taxon>
        <taxon>Pelobatoidea</taxon>
        <taxon>Pelobatidae</taxon>
        <taxon>Pelobates</taxon>
    </lineage>
</organism>
<evidence type="ECO:0000256" key="2">
    <source>
        <dbReference type="SAM" id="MobiDB-lite"/>
    </source>
</evidence>
<keyword evidence="4" id="KW-1185">Reference proteome</keyword>
<evidence type="ECO:0000256" key="1">
    <source>
        <dbReference type="SAM" id="Coils"/>
    </source>
</evidence>
<feature type="coiled-coil region" evidence="1">
    <location>
        <begin position="102"/>
        <end position="164"/>
    </location>
</feature>
<keyword evidence="1" id="KW-0175">Coiled coil</keyword>
<protein>
    <submittedName>
        <fullName evidence="3">Uncharacterized protein</fullName>
    </submittedName>
</protein>
<evidence type="ECO:0000313" key="3">
    <source>
        <dbReference type="EMBL" id="CAH2299294.1"/>
    </source>
</evidence>
<sequence>MVRNKKQSVPGTSTAESPRRCTGPMDGYIALQPEPRDTRQISKMAPASPARERAEACQTEGDYPNELALIRAELAQISYRMLTKEDTGKLAQEIRAAPREQLTGLRTDLTALEERVDEMETTAQECTQQHHATETAITRQGTLLLTLRRQVEDLENRSRRNNIRVRVLPDAAAALLAATLEELF</sequence>
<feature type="compositionally biased region" description="Polar residues" evidence="2">
    <location>
        <begin position="7"/>
        <end position="16"/>
    </location>
</feature>
<gene>
    <name evidence="3" type="ORF">PECUL_23A011836</name>
</gene>
<dbReference type="AlphaFoldDB" id="A0AAD1W850"/>
<feature type="non-terminal residue" evidence="3">
    <location>
        <position position="184"/>
    </location>
</feature>